<organism evidence="1">
    <name type="scientific">Anguilla anguilla</name>
    <name type="common">European freshwater eel</name>
    <name type="synonym">Muraena anguilla</name>
    <dbReference type="NCBI Taxonomy" id="7936"/>
    <lineage>
        <taxon>Eukaryota</taxon>
        <taxon>Metazoa</taxon>
        <taxon>Chordata</taxon>
        <taxon>Craniata</taxon>
        <taxon>Vertebrata</taxon>
        <taxon>Euteleostomi</taxon>
        <taxon>Actinopterygii</taxon>
        <taxon>Neopterygii</taxon>
        <taxon>Teleostei</taxon>
        <taxon>Anguilliformes</taxon>
        <taxon>Anguillidae</taxon>
        <taxon>Anguilla</taxon>
    </lineage>
</organism>
<sequence length="52" mass="5799">MSTTPCEIYSALMVTVISRKISSGLLVLKLLYHPPSQERLRTGQIPGQSHIF</sequence>
<reference evidence="1" key="1">
    <citation type="submission" date="2014-11" db="EMBL/GenBank/DDBJ databases">
        <authorList>
            <person name="Amaro Gonzalez C."/>
        </authorList>
    </citation>
    <scope>NUCLEOTIDE SEQUENCE</scope>
</reference>
<reference evidence="1" key="2">
    <citation type="journal article" date="2015" name="Fish Shellfish Immunol.">
        <title>Early steps in the European eel (Anguilla anguilla)-Vibrio vulnificus interaction in the gills: Role of the RtxA13 toxin.</title>
        <authorList>
            <person name="Callol A."/>
            <person name="Pajuelo D."/>
            <person name="Ebbesson L."/>
            <person name="Teles M."/>
            <person name="MacKenzie S."/>
            <person name="Amaro C."/>
        </authorList>
    </citation>
    <scope>NUCLEOTIDE SEQUENCE</scope>
</reference>
<name>A0A0E9U3I3_ANGAN</name>
<dbReference type="EMBL" id="GBXM01048221">
    <property type="protein sequence ID" value="JAH60356.1"/>
    <property type="molecule type" value="Transcribed_RNA"/>
</dbReference>
<proteinExistence type="predicted"/>
<evidence type="ECO:0000313" key="1">
    <source>
        <dbReference type="EMBL" id="JAH60356.1"/>
    </source>
</evidence>
<protein>
    <submittedName>
        <fullName evidence="1">Uncharacterized protein</fullName>
    </submittedName>
</protein>
<accession>A0A0E9U3I3</accession>
<dbReference type="AlphaFoldDB" id="A0A0E9U3I3"/>